<keyword evidence="7" id="KW-0906">Nuclear pore complex</keyword>
<dbReference type="PANTHER" id="PTHR12960:SF0">
    <property type="entry name" value="MRNA EXPORT FACTOR GLE1"/>
    <property type="match status" value="1"/>
</dbReference>
<keyword evidence="5" id="KW-0653">Protein transport</keyword>
<accession>A0A507FIA1</accession>
<keyword evidence="13" id="KW-1185">Reference proteome</keyword>
<keyword evidence="4" id="KW-0509">mRNA transport</keyword>
<reference evidence="12 13" key="1">
    <citation type="journal article" date="2019" name="Sci. Rep.">
        <title>Comparative genomics of chytrid fungi reveal insights into the obligate biotrophic and pathogenic lifestyle of Synchytrium endobioticum.</title>
        <authorList>
            <person name="van de Vossenberg B.T.L.H."/>
            <person name="Warris S."/>
            <person name="Nguyen H.D.T."/>
            <person name="van Gent-Pelzer M.P.E."/>
            <person name="Joly D.L."/>
            <person name="van de Geest H.C."/>
            <person name="Bonants P.J.M."/>
            <person name="Smith D.S."/>
            <person name="Levesque C.A."/>
            <person name="van der Lee T.A.J."/>
        </authorList>
    </citation>
    <scope>NUCLEOTIDE SEQUENCE [LARGE SCALE GENOMIC DNA]</scope>
    <source>
        <strain evidence="12 13">CBS 675.73</strain>
    </source>
</reference>
<evidence type="ECO:0000256" key="7">
    <source>
        <dbReference type="ARBA" id="ARBA00023132"/>
    </source>
</evidence>
<name>A0A507FIA1_9FUNG</name>
<comment type="caution">
    <text evidence="12">The sequence shown here is derived from an EMBL/GenBank/DDBJ whole genome shotgun (WGS) entry which is preliminary data.</text>
</comment>
<feature type="compositionally biased region" description="Low complexity" evidence="11">
    <location>
        <begin position="38"/>
        <end position="53"/>
    </location>
</feature>
<dbReference type="InterPro" id="IPR012476">
    <property type="entry name" value="GLE1"/>
</dbReference>
<dbReference type="GO" id="GO:0000822">
    <property type="term" value="F:inositol hexakisphosphate binding"/>
    <property type="evidence" value="ECO:0007669"/>
    <property type="project" value="TreeGrafter"/>
</dbReference>
<gene>
    <name evidence="12" type="ORF">CcCBS67573_g02697</name>
</gene>
<keyword evidence="6" id="KW-0811">Translocation</keyword>
<proteinExistence type="inferred from homology"/>
<feature type="compositionally biased region" description="Acidic residues" evidence="11">
    <location>
        <begin position="1"/>
        <end position="11"/>
    </location>
</feature>
<dbReference type="PANTHER" id="PTHR12960">
    <property type="entry name" value="GLE-1-RELATED"/>
    <property type="match status" value="1"/>
</dbReference>
<dbReference type="GO" id="GO:0044614">
    <property type="term" value="C:nuclear pore cytoplasmic filaments"/>
    <property type="evidence" value="ECO:0007669"/>
    <property type="project" value="TreeGrafter"/>
</dbReference>
<evidence type="ECO:0000313" key="13">
    <source>
        <dbReference type="Proteomes" id="UP000320333"/>
    </source>
</evidence>
<dbReference type="Pfam" id="PF07817">
    <property type="entry name" value="GLE1"/>
    <property type="match status" value="1"/>
</dbReference>
<sequence length="573" mass="64654">MRISFDIDDQSDSPPRRPTSTPPKRRPKTPSPSVQPAHLTPWSQSPSSSTSHAAQLKAFTAAVKLASKQDPYAGKARALRDAAWAAFEESHAAVHSRVTPAALETPVLVESASFDKEKYKTRGVEKDKLIQSLTQKNDRIMALLEQSLEKWRLESEKEANDAKEAREAEELEIRVAQDQKEKEAKDREAKKQEAQKQEAQKQEAQKQEAVMRERAAQVQKEQQEKEKKEREEASAAAALKLAQSQPVSGIQPSVIETTSQPQITTTVAPPVSKVPPGVIASEKAWDTAATYLDLIQSIKSTIKPKATSGPTANANRLARMKITQAIGQITSSREKIRDVALRVHAILNTAKSESPDVTYRYLLDCAAKAFVTQADKEVSVHRIKAIPMAQVAMMLCENHSELLAILLGRLMKRCPVVVPMYHKRLENESLDDFNKRRRLKHDREDEWEKEEIYNERMGGMIGFYAAMTQTTTNSAFYEIDFGWLWLSRILNMNPRTITPQLLLRFLQMAGHRLLAVYKGQARKLFRYIYQSYIPKMLKVEVPTTVQLQLFFEDDDNFVKTGEMPLMAGAGLED</sequence>
<feature type="region of interest" description="Disordered" evidence="11">
    <location>
        <begin position="159"/>
        <end position="236"/>
    </location>
</feature>
<protein>
    <recommendedName>
        <fullName evidence="9">mRNA export factor GLE1</fullName>
    </recommendedName>
    <alternativeName>
        <fullName evidence="10">Nucleoporin GLE1</fullName>
    </alternativeName>
</protein>
<dbReference type="OrthoDB" id="420884at2759"/>
<evidence type="ECO:0000256" key="4">
    <source>
        <dbReference type="ARBA" id="ARBA00022816"/>
    </source>
</evidence>
<evidence type="ECO:0000256" key="10">
    <source>
        <dbReference type="ARBA" id="ARBA00029983"/>
    </source>
</evidence>
<dbReference type="GO" id="GO:0031369">
    <property type="term" value="F:translation initiation factor binding"/>
    <property type="evidence" value="ECO:0007669"/>
    <property type="project" value="TreeGrafter"/>
</dbReference>
<dbReference type="Gene3D" id="1.25.40.510">
    <property type="entry name" value="GLE1-like"/>
    <property type="match status" value="1"/>
</dbReference>
<dbReference type="STRING" id="246404.A0A507FIA1"/>
<dbReference type="Proteomes" id="UP000320333">
    <property type="component" value="Unassembled WGS sequence"/>
</dbReference>
<keyword evidence="8" id="KW-0539">Nucleus</keyword>
<evidence type="ECO:0000256" key="6">
    <source>
        <dbReference type="ARBA" id="ARBA00023010"/>
    </source>
</evidence>
<dbReference type="GO" id="GO:0016973">
    <property type="term" value="P:poly(A)+ mRNA export from nucleus"/>
    <property type="evidence" value="ECO:0007669"/>
    <property type="project" value="InterPro"/>
</dbReference>
<dbReference type="AlphaFoldDB" id="A0A507FIA1"/>
<organism evidence="12 13">
    <name type="scientific">Chytriomyces confervae</name>
    <dbReference type="NCBI Taxonomy" id="246404"/>
    <lineage>
        <taxon>Eukaryota</taxon>
        <taxon>Fungi</taxon>
        <taxon>Fungi incertae sedis</taxon>
        <taxon>Chytridiomycota</taxon>
        <taxon>Chytridiomycota incertae sedis</taxon>
        <taxon>Chytridiomycetes</taxon>
        <taxon>Chytridiales</taxon>
        <taxon>Chytriomycetaceae</taxon>
        <taxon>Chytriomyces</taxon>
    </lineage>
</organism>
<evidence type="ECO:0000256" key="11">
    <source>
        <dbReference type="SAM" id="MobiDB-lite"/>
    </source>
</evidence>
<comment type="subcellular location">
    <subcellularLocation>
        <location evidence="1">Nucleus</location>
        <location evidence="1">Nuclear pore complex</location>
    </subcellularLocation>
</comment>
<evidence type="ECO:0000256" key="9">
    <source>
        <dbReference type="ARBA" id="ARBA00026227"/>
    </source>
</evidence>
<feature type="region of interest" description="Disordered" evidence="11">
    <location>
        <begin position="1"/>
        <end position="53"/>
    </location>
</feature>
<comment type="similarity">
    <text evidence="2">Belongs to the GLE1 family.</text>
</comment>
<evidence type="ECO:0000313" key="12">
    <source>
        <dbReference type="EMBL" id="TPX76034.1"/>
    </source>
</evidence>
<dbReference type="EMBL" id="QEAP01000060">
    <property type="protein sequence ID" value="TPX76034.1"/>
    <property type="molecule type" value="Genomic_DNA"/>
</dbReference>
<evidence type="ECO:0000256" key="2">
    <source>
        <dbReference type="ARBA" id="ARBA00011056"/>
    </source>
</evidence>
<feature type="compositionally biased region" description="Basic and acidic residues" evidence="11">
    <location>
        <begin position="159"/>
        <end position="233"/>
    </location>
</feature>
<dbReference type="GO" id="GO:0015031">
    <property type="term" value="P:protein transport"/>
    <property type="evidence" value="ECO:0007669"/>
    <property type="project" value="UniProtKB-KW"/>
</dbReference>
<evidence type="ECO:0000256" key="8">
    <source>
        <dbReference type="ARBA" id="ARBA00023242"/>
    </source>
</evidence>
<evidence type="ECO:0000256" key="1">
    <source>
        <dbReference type="ARBA" id="ARBA00004567"/>
    </source>
</evidence>
<dbReference type="GO" id="GO:0005737">
    <property type="term" value="C:cytoplasm"/>
    <property type="evidence" value="ECO:0007669"/>
    <property type="project" value="TreeGrafter"/>
</dbReference>
<keyword evidence="3" id="KW-0813">Transport</keyword>
<evidence type="ECO:0000256" key="3">
    <source>
        <dbReference type="ARBA" id="ARBA00022448"/>
    </source>
</evidence>
<dbReference type="InterPro" id="IPR038506">
    <property type="entry name" value="GLE1-like_sf"/>
</dbReference>
<dbReference type="GO" id="GO:0005543">
    <property type="term" value="F:phospholipid binding"/>
    <property type="evidence" value="ECO:0007669"/>
    <property type="project" value="TreeGrafter"/>
</dbReference>
<evidence type="ECO:0000256" key="5">
    <source>
        <dbReference type="ARBA" id="ARBA00022927"/>
    </source>
</evidence>